<protein>
    <submittedName>
        <fullName evidence="2">Uncharacterized protein</fullName>
    </submittedName>
</protein>
<dbReference type="EMBL" id="JAWQEG010003584">
    <property type="protein sequence ID" value="KAK3865455.1"/>
    <property type="molecule type" value="Genomic_DNA"/>
</dbReference>
<gene>
    <name evidence="2" type="ORF">Pcinc_028938</name>
</gene>
<feature type="non-terminal residue" evidence="2">
    <location>
        <position position="72"/>
    </location>
</feature>
<dbReference type="AlphaFoldDB" id="A0AAE1F135"/>
<sequence length="72" mass="8127">MNGLRILTSTFLCVYVTAQITTTTTTTDNFRHEGLVRGARVLLQDLLSTQDHHDCSLIFILDDMAFDSTSYQ</sequence>
<dbReference type="Proteomes" id="UP001286313">
    <property type="component" value="Unassembled WGS sequence"/>
</dbReference>
<comment type="caution">
    <text evidence="2">The sequence shown here is derived from an EMBL/GenBank/DDBJ whole genome shotgun (WGS) entry which is preliminary data.</text>
</comment>
<keyword evidence="1" id="KW-0732">Signal</keyword>
<organism evidence="2 3">
    <name type="scientific">Petrolisthes cinctipes</name>
    <name type="common">Flat porcelain crab</name>
    <dbReference type="NCBI Taxonomy" id="88211"/>
    <lineage>
        <taxon>Eukaryota</taxon>
        <taxon>Metazoa</taxon>
        <taxon>Ecdysozoa</taxon>
        <taxon>Arthropoda</taxon>
        <taxon>Crustacea</taxon>
        <taxon>Multicrustacea</taxon>
        <taxon>Malacostraca</taxon>
        <taxon>Eumalacostraca</taxon>
        <taxon>Eucarida</taxon>
        <taxon>Decapoda</taxon>
        <taxon>Pleocyemata</taxon>
        <taxon>Anomura</taxon>
        <taxon>Galatheoidea</taxon>
        <taxon>Porcellanidae</taxon>
        <taxon>Petrolisthes</taxon>
    </lineage>
</organism>
<reference evidence="2" key="1">
    <citation type="submission" date="2023-10" db="EMBL/GenBank/DDBJ databases">
        <title>Genome assemblies of two species of porcelain crab, Petrolisthes cinctipes and Petrolisthes manimaculis (Anomura: Porcellanidae).</title>
        <authorList>
            <person name="Angst P."/>
        </authorList>
    </citation>
    <scope>NUCLEOTIDE SEQUENCE</scope>
    <source>
        <strain evidence="2">PB745_01</strain>
        <tissue evidence="2">Gill</tissue>
    </source>
</reference>
<feature type="chain" id="PRO_5042027431" evidence="1">
    <location>
        <begin position="19"/>
        <end position="72"/>
    </location>
</feature>
<feature type="signal peptide" evidence="1">
    <location>
        <begin position="1"/>
        <end position="18"/>
    </location>
</feature>
<evidence type="ECO:0000313" key="2">
    <source>
        <dbReference type="EMBL" id="KAK3865455.1"/>
    </source>
</evidence>
<keyword evidence="3" id="KW-1185">Reference proteome</keyword>
<proteinExistence type="predicted"/>
<evidence type="ECO:0000256" key="1">
    <source>
        <dbReference type="SAM" id="SignalP"/>
    </source>
</evidence>
<accession>A0AAE1F135</accession>
<name>A0AAE1F135_PETCI</name>
<evidence type="ECO:0000313" key="3">
    <source>
        <dbReference type="Proteomes" id="UP001286313"/>
    </source>
</evidence>